<protein>
    <submittedName>
        <fullName evidence="1">(rape) hypothetical protein</fullName>
    </submittedName>
    <submittedName>
        <fullName evidence="2">BnaA02g13410D protein</fullName>
    </submittedName>
</protein>
<name>A0A078FKI7_BRANA</name>
<dbReference type="EMBL" id="HG994356">
    <property type="protein sequence ID" value="CAF2138754.1"/>
    <property type="molecule type" value="Genomic_DNA"/>
</dbReference>
<organism evidence="2 3">
    <name type="scientific">Brassica napus</name>
    <name type="common">Rape</name>
    <dbReference type="NCBI Taxonomy" id="3708"/>
    <lineage>
        <taxon>Eukaryota</taxon>
        <taxon>Viridiplantae</taxon>
        <taxon>Streptophyta</taxon>
        <taxon>Embryophyta</taxon>
        <taxon>Tracheophyta</taxon>
        <taxon>Spermatophyta</taxon>
        <taxon>Magnoliopsida</taxon>
        <taxon>eudicotyledons</taxon>
        <taxon>Gunneridae</taxon>
        <taxon>Pentapetalae</taxon>
        <taxon>rosids</taxon>
        <taxon>malvids</taxon>
        <taxon>Brassicales</taxon>
        <taxon>Brassicaceae</taxon>
        <taxon>Brassiceae</taxon>
        <taxon>Brassica</taxon>
    </lineage>
</organism>
<dbReference type="Gramene" id="CDY12673">
    <property type="protein sequence ID" value="CDY12673"/>
    <property type="gene ID" value="GSBRNA2T00070197001"/>
</dbReference>
<dbReference type="OMA" id="GHHRARW"/>
<reference evidence="2" key="2">
    <citation type="submission" date="2014-06" db="EMBL/GenBank/DDBJ databases">
        <authorList>
            <person name="Genoscope - CEA"/>
        </authorList>
    </citation>
    <scope>NUCLEOTIDE SEQUENCE</scope>
</reference>
<evidence type="ECO:0000313" key="1">
    <source>
        <dbReference type="EMBL" id="CAF2138754.1"/>
    </source>
</evidence>
<dbReference type="Proteomes" id="UP001295469">
    <property type="component" value="Chromosome A02"/>
</dbReference>
<dbReference type="AlphaFoldDB" id="A0A078FKI7"/>
<accession>A0A078FKI7</accession>
<dbReference type="Proteomes" id="UP000028999">
    <property type="component" value="Unassembled WGS sequence"/>
</dbReference>
<dbReference type="EMBL" id="LK032025">
    <property type="protein sequence ID" value="CDY12673.1"/>
    <property type="molecule type" value="Genomic_DNA"/>
</dbReference>
<evidence type="ECO:0000313" key="2">
    <source>
        <dbReference type="EMBL" id="CDY12673.1"/>
    </source>
</evidence>
<keyword evidence="3" id="KW-1185">Reference proteome</keyword>
<reference evidence="2 3" key="1">
    <citation type="journal article" date="2014" name="Science">
        <title>Plant genetics. Early allopolyploid evolution in the post-Neolithic Brassica napus oilseed genome.</title>
        <authorList>
            <person name="Chalhoub B."/>
            <person name="Denoeud F."/>
            <person name="Liu S."/>
            <person name="Parkin I.A."/>
            <person name="Tang H."/>
            <person name="Wang X."/>
            <person name="Chiquet J."/>
            <person name="Belcram H."/>
            <person name="Tong C."/>
            <person name="Samans B."/>
            <person name="Correa M."/>
            <person name="Da Silva C."/>
            <person name="Just J."/>
            <person name="Falentin C."/>
            <person name="Koh C.S."/>
            <person name="Le Clainche I."/>
            <person name="Bernard M."/>
            <person name="Bento P."/>
            <person name="Noel B."/>
            <person name="Labadie K."/>
            <person name="Alberti A."/>
            <person name="Charles M."/>
            <person name="Arnaud D."/>
            <person name="Guo H."/>
            <person name="Daviaud C."/>
            <person name="Alamery S."/>
            <person name="Jabbari K."/>
            <person name="Zhao M."/>
            <person name="Edger P.P."/>
            <person name="Chelaifa H."/>
            <person name="Tack D."/>
            <person name="Lassalle G."/>
            <person name="Mestiri I."/>
            <person name="Schnel N."/>
            <person name="Le Paslier M.C."/>
            <person name="Fan G."/>
            <person name="Renault V."/>
            <person name="Bayer P.E."/>
            <person name="Golicz A.A."/>
            <person name="Manoli S."/>
            <person name="Lee T.H."/>
            <person name="Thi V.H."/>
            <person name="Chalabi S."/>
            <person name="Hu Q."/>
            <person name="Fan C."/>
            <person name="Tollenaere R."/>
            <person name="Lu Y."/>
            <person name="Battail C."/>
            <person name="Shen J."/>
            <person name="Sidebottom C.H."/>
            <person name="Wang X."/>
            <person name="Canaguier A."/>
            <person name="Chauveau A."/>
            <person name="Berard A."/>
            <person name="Deniot G."/>
            <person name="Guan M."/>
            <person name="Liu Z."/>
            <person name="Sun F."/>
            <person name="Lim Y.P."/>
            <person name="Lyons E."/>
            <person name="Town C.D."/>
            <person name="Bancroft I."/>
            <person name="Wang X."/>
            <person name="Meng J."/>
            <person name="Ma J."/>
            <person name="Pires J.C."/>
            <person name="King G.J."/>
            <person name="Brunel D."/>
            <person name="Delourme R."/>
            <person name="Renard M."/>
            <person name="Aury J.M."/>
            <person name="Adams K.L."/>
            <person name="Batley J."/>
            <person name="Snowdon R.J."/>
            <person name="Tost J."/>
            <person name="Edwards D."/>
            <person name="Zhou Y."/>
            <person name="Hua W."/>
            <person name="Sharpe A.G."/>
            <person name="Paterson A.H."/>
            <person name="Guan C."/>
            <person name="Wincker P."/>
        </authorList>
    </citation>
    <scope>NUCLEOTIDE SEQUENCE [LARGE SCALE GENOMIC DNA]</scope>
    <source>
        <strain evidence="3">cv. Darmor-bzh</strain>
    </source>
</reference>
<gene>
    <name evidence="2" type="primary">BnaA02g13410D</name>
    <name evidence="1" type="ORF">DARMORV10_A02P14550.1</name>
    <name evidence="2" type="ORF">GSBRNA2T00070197001</name>
</gene>
<proteinExistence type="predicted"/>
<sequence length="220" mass="25144">MLDKLIGGYGYGHHGYGHKNHRSSGYTFEEHKEFMSYEESQGGYFDRQSRYDHHMRLPANHNRPPMAHMPVFDEEDSDSEVEEFYKSSQSHHKTVLPHHGNNHHQQPPHMNFMPPPPMAQPHHNGKIGNGWQGMHEDAYYGGHGMQQHGGYGMKQHGAQEMKHHDRLMAPQVPPHHVYMNPSHASGSGSGHAVMFKASENWRVSTNSSGHHRARWGNRGL</sequence>
<evidence type="ECO:0000313" key="3">
    <source>
        <dbReference type="Proteomes" id="UP000028999"/>
    </source>
</evidence>
<dbReference type="PaxDb" id="3708-A0A078FKI7"/>
<reference evidence="1" key="3">
    <citation type="submission" date="2021-01" db="EMBL/GenBank/DDBJ databases">
        <authorList>
            <consortium name="Genoscope - CEA"/>
            <person name="William W."/>
        </authorList>
    </citation>
    <scope>NUCLEOTIDE SEQUENCE</scope>
</reference>